<dbReference type="PROSITE" id="PS51393">
    <property type="entry name" value="LIPOXYGENASE_3"/>
    <property type="match status" value="1"/>
</dbReference>
<dbReference type="GO" id="GO:0034440">
    <property type="term" value="P:lipid oxidation"/>
    <property type="evidence" value="ECO:0007669"/>
    <property type="project" value="InterPro"/>
</dbReference>
<keyword evidence="8" id="KW-1185">Reference proteome</keyword>
<name>A0A3N4LQ33_9PEZI</name>
<dbReference type="Gene3D" id="3.10.450.60">
    <property type="match status" value="1"/>
</dbReference>
<dbReference type="InParanoid" id="A0A3N4LQ33"/>
<dbReference type="OrthoDB" id="407298at2759"/>
<evidence type="ECO:0000259" key="6">
    <source>
        <dbReference type="PROSITE" id="PS51393"/>
    </source>
</evidence>
<dbReference type="InterPro" id="IPR000907">
    <property type="entry name" value="LipOase"/>
</dbReference>
<keyword evidence="3" id="KW-0223">Dioxygenase</keyword>
<dbReference type="Proteomes" id="UP000267821">
    <property type="component" value="Unassembled WGS sequence"/>
</dbReference>
<dbReference type="GO" id="GO:0050584">
    <property type="term" value="F:linoleate 11-lipoxygenase activity"/>
    <property type="evidence" value="ECO:0007669"/>
    <property type="project" value="UniProtKB-ARBA"/>
</dbReference>
<accession>A0A3N4LQ33</accession>
<dbReference type="GO" id="GO:0043651">
    <property type="term" value="P:linoleic acid metabolic process"/>
    <property type="evidence" value="ECO:0007669"/>
    <property type="project" value="UniProtKB-ARBA"/>
</dbReference>
<feature type="coiled-coil region" evidence="5">
    <location>
        <begin position="567"/>
        <end position="594"/>
    </location>
</feature>
<reference evidence="7 8" key="1">
    <citation type="journal article" date="2018" name="Nat. Ecol. Evol.">
        <title>Pezizomycetes genomes reveal the molecular basis of ectomycorrhizal truffle lifestyle.</title>
        <authorList>
            <person name="Murat C."/>
            <person name="Payen T."/>
            <person name="Noel B."/>
            <person name="Kuo A."/>
            <person name="Morin E."/>
            <person name="Chen J."/>
            <person name="Kohler A."/>
            <person name="Krizsan K."/>
            <person name="Balestrini R."/>
            <person name="Da Silva C."/>
            <person name="Montanini B."/>
            <person name="Hainaut M."/>
            <person name="Levati E."/>
            <person name="Barry K.W."/>
            <person name="Belfiori B."/>
            <person name="Cichocki N."/>
            <person name="Clum A."/>
            <person name="Dockter R.B."/>
            <person name="Fauchery L."/>
            <person name="Guy J."/>
            <person name="Iotti M."/>
            <person name="Le Tacon F."/>
            <person name="Lindquist E.A."/>
            <person name="Lipzen A."/>
            <person name="Malagnac F."/>
            <person name="Mello A."/>
            <person name="Molinier V."/>
            <person name="Miyauchi S."/>
            <person name="Poulain J."/>
            <person name="Riccioni C."/>
            <person name="Rubini A."/>
            <person name="Sitrit Y."/>
            <person name="Splivallo R."/>
            <person name="Traeger S."/>
            <person name="Wang M."/>
            <person name="Zifcakova L."/>
            <person name="Wipf D."/>
            <person name="Zambonelli A."/>
            <person name="Paolocci F."/>
            <person name="Nowrousian M."/>
            <person name="Ottonello S."/>
            <person name="Baldrian P."/>
            <person name="Spatafora J.W."/>
            <person name="Henrissat B."/>
            <person name="Nagy L.G."/>
            <person name="Aury J.M."/>
            <person name="Wincker P."/>
            <person name="Grigoriev I.V."/>
            <person name="Bonfante P."/>
            <person name="Martin F.M."/>
        </authorList>
    </citation>
    <scope>NUCLEOTIDE SEQUENCE [LARGE SCALE GENOMIC DNA]</scope>
    <source>
        <strain evidence="7 8">ATCC MYA-4762</strain>
    </source>
</reference>
<dbReference type="GO" id="GO:0046872">
    <property type="term" value="F:metal ion binding"/>
    <property type="evidence" value="ECO:0007669"/>
    <property type="project" value="UniProtKB-KW"/>
</dbReference>
<dbReference type="SUPFAM" id="SSF48484">
    <property type="entry name" value="Lipoxigenase"/>
    <property type="match status" value="1"/>
</dbReference>
<keyword evidence="5" id="KW-0175">Coiled coil</keyword>
<organism evidence="7 8">
    <name type="scientific">Terfezia boudieri ATCC MYA-4762</name>
    <dbReference type="NCBI Taxonomy" id="1051890"/>
    <lineage>
        <taxon>Eukaryota</taxon>
        <taxon>Fungi</taxon>
        <taxon>Dikarya</taxon>
        <taxon>Ascomycota</taxon>
        <taxon>Pezizomycotina</taxon>
        <taxon>Pezizomycetes</taxon>
        <taxon>Pezizales</taxon>
        <taxon>Pezizaceae</taxon>
        <taxon>Terfezia</taxon>
    </lineage>
</organism>
<feature type="domain" description="Lipoxygenase" evidence="6">
    <location>
        <begin position="9"/>
        <end position="609"/>
    </location>
</feature>
<proteinExistence type="predicted"/>
<gene>
    <name evidence="7" type="ORF">L211DRAFT_825820</name>
</gene>
<evidence type="ECO:0000256" key="1">
    <source>
        <dbReference type="ARBA" id="ARBA00021175"/>
    </source>
</evidence>
<dbReference type="Gene3D" id="1.20.245.10">
    <property type="entry name" value="Lipoxygenase-1, Domain 5"/>
    <property type="match status" value="1"/>
</dbReference>
<keyword evidence="4" id="KW-0560">Oxidoreductase</keyword>
<dbReference type="Pfam" id="PF00305">
    <property type="entry name" value="Lipoxygenase"/>
    <property type="match status" value="1"/>
</dbReference>
<dbReference type="InterPro" id="IPR013819">
    <property type="entry name" value="LipOase_C"/>
</dbReference>
<dbReference type="STRING" id="1051890.A0A3N4LQ33"/>
<evidence type="ECO:0000256" key="4">
    <source>
        <dbReference type="ARBA" id="ARBA00023002"/>
    </source>
</evidence>
<dbReference type="EMBL" id="ML121547">
    <property type="protein sequence ID" value="RPB23392.1"/>
    <property type="molecule type" value="Genomic_DNA"/>
</dbReference>
<evidence type="ECO:0000256" key="5">
    <source>
        <dbReference type="SAM" id="Coils"/>
    </source>
</evidence>
<protein>
    <recommendedName>
        <fullName evidence="1">Manganese lipoxygenase</fullName>
    </recommendedName>
</protein>
<dbReference type="PANTHER" id="PTHR11771">
    <property type="entry name" value="LIPOXYGENASE"/>
    <property type="match status" value="1"/>
</dbReference>
<dbReference type="AlphaFoldDB" id="A0A3N4LQ33"/>
<sequence>MAIAHCDARLNHVFDIVGFQPMLPEARTLKEKQELYDFQLRNSDNYPPHLEHIPTKDEVDAKVIFNKAAYRTTALILLGIWTHWTTPDPIYKVKNIDEIIEKDRKFRSQGWELFADTNIGDRDDWFSDEVFAQQQFTGVNPVSITIAAPESLWVINFKAAATTQKRDDVLALIDSPDSSLYVADYSYFRKAIGALPEAELSSGLDDPDNIRYGCSPVGLFNLTPEGKLHPVGIIIDYKASMENSVTIFNRSLTPGGRTTKEQKEDWPWRYAKTALSSADWLHHEAKVHLTDTHLVEEVIIVATHRAFQEVGAIYNLLEPHWERTLSLNKAARDTLVPSVITKIAGVRSKDVYTYIRYVFENFDFVGGYIPNDLEARGFPLDKLDDPKGKFHNYAYARNMKLMWMKLRKFVCNYMSAFPEYDTNEKIAQDPEIAYWCSEINGPLRGNLKSFPTIKTREQLIDALTMCIHIASPQHTAINYLQRYYMSLVINKPPAFCKPLPDNLITLKGYGELQLFDALPIRSERAQEYMLASHLPWLLSYQVASEQNLINYAITLKNLSTGKVHEAAKEFEADLNLLKKQFDDHNAQLDDEKLEYSVMDPELTAVSILI</sequence>
<dbReference type="InterPro" id="IPR036226">
    <property type="entry name" value="LipOase_C_sf"/>
</dbReference>
<evidence type="ECO:0000256" key="3">
    <source>
        <dbReference type="ARBA" id="ARBA00022964"/>
    </source>
</evidence>
<evidence type="ECO:0000313" key="8">
    <source>
        <dbReference type="Proteomes" id="UP000267821"/>
    </source>
</evidence>
<evidence type="ECO:0000313" key="7">
    <source>
        <dbReference type="EMBL" id="RPB23392.1"/>
    </source>
</evidence>
<keyword evidence="2" id="KW-0479">Metal-binding</keyword>
<evidence type="ECO:0000256" key="2">
    <source>
        <dbReference type="ARBA" id="ARBA00022723"/>
    </source>
</evidence>